<organism evidence="6 7">
    <name type="scientific">Frigoriglobus tundricola</name>
    <dbReference type="NCBI Taxonomy" id="2774151"/>
    <lineage>
        <taxon>Bacteria</taxon>
        <taxon>Pseudomonadati</taxon>
        <taxon>Planctomycetota</taxon>
        <taxon>Planctomycetia</taxon>
        <taxon>Gemmatales</taxon>
        <taxon>Gemmataceae</taxon>
        <taxon>Frigoriglobus</taxon>
    </lineage>
</organism>
<reference evidence="7" key="1">
    <citation type="submission" date="2020-05" db="EMBL/GenBank/DDBJ databases">
        <title>Frigoriglobus tundricola gen. nov., sp. nov., a psychrotolerant cellulolytic planctomycete of the family Gemmataceae with two divergent copies of 16S rRNA gene.</title>
        <authorList>
            <person name="Kulichevskaya I.S."/>
            <person name="Ivanova A.A."/>
            <person name="Naumoff D.G."/>
            <person name="Beletsky A.V."/>
            <person name="Rijpstra W.I.C."/>
            <person name="Sinninghe Damste J.S."/>
            <person name="Mardanov A.V."/>
            <person name="Ravin N.V."/>
            <person name="Dedysh S.N."/>
        </authorList>
    </citation>
    <scope>NUCLEOTIDE SEQUENCE [LARGE SCALE GENOMIC DNA]</scope>
    <source>
        <strain evidence="7">PL17</strain>
    </source>
</reference>
<keyword evidence="4" id="KW-0067">ATP-binding</keyword>
<dbReference type="Gene3D" id="3.30.200.20">
    <property type="entry name" value="Phosphorylase Kinase, domain 1"/>
    <property type="match status" value="1"/>
</dbReference>
<dbReference type="GO" id="GO:0005524">
    <property type="term" value="F:ATP binding"/>
    <property type="evidence" value="ECO:0007669"/>
    <property type="project" value="UniProtKB-KW"/>
</dbReference>
<evidence type="ECO:0000313" key="7">
    <source>
        <dbReference type="Proteomes" id="UP000503447"/>
    </source>
</evidence>
<dbReference type="CDD" id="cd14014">
    <property type="entry name" value="STKc_PknB_like"/>
    <property type="match status" value="1"/>
</dbReference>
<evidence type="ECO:0000256" key="3">
    <source>
        <dbReference type="ARBA" id="ARBA00022777"/>
    </source>
</evidence>
<keyword evidence="6" id="KW-0723">Serine/threonine-protein kinase</keyword>
<dbReference type="InterPro" id="IPR011009">
    <property type="entry name" value="Kinase-like_dom_sf"/>
</dbReference>
<dbReference type="SUPFAM" id="SSF56112">
    <property type="entry name" value="Protein kinase-like (PK-like)"/>
    <property type="match status" value="1"/>
</dbReference>
<protein>
    <submittedName>
        <fullName evidence="6">Serine/threonine protein kinase PrkC, regulator of stationary phase</fullName>
    </submittedName>
</protein>
<dbReference type="PANTHER" id="PTHR43289">
    <property type="entry name" value="MITOGEN-ACTIVATED PROTEIN KINASE KINASE KINASE 20-RELATED"/>
    <property type="match status" value="1"/>
</dbReference>
<dbReference type="PANTHER" id="PTHR43289:SF6">
    <property type="entry name" value="SERINE_THREONINE-PROTEIN KINASE NEKL-3"/>
    <property type="match status" value="1"/>
</dbReference>
<dbReference type="SMART" id="SM00220">
    <property type="entry name" value="S_TKc"/>
    <property type="match status" value="1"/>
</dbReference>
<evidence type="ECO:0000256" key="1">
    <source>
        <dbReference type="ARBA" id="ARBA00022679"/>
    </source>
</evidence>
<dbReference type="EMBL" id="CP053452">
    <property type="protein sequence ID" value="QJW92877.1"/>
    <property type="molecule type" value="Genomic_DNA"/>
</dbReference>
<gene>
    <name evidence="6" type="ORF">FTUN_0374</name>
</gene>
<dbReference type="RefSeq" id="WP_171469188.1">
    <property type="nucleotide sequence ID" value="NZ_CP053452.2"/>
</dbReference>
<evidence type="ECO:0000256" key="4">
    <source>
        <dbReference type="ARBA" id="ARBA00022840"/>
    </source>
</evidence>
<evidence type="ECO:0000259" key="5">
    <source>
        <dbReference type="PROSITE" id="PS50011"/>
    </source>
</evidence>
<keyword evidence="7" id="KW-1185">Reference proteome</keyword>
<dbReference type="Proteomes" id="UP000503447">
    <property type="component" value="Chromosome"/>
</dbReference>
<dbReference type="KEGG" id="ftj:FTUN_0374"/>
<name>A0A6M5YFT2_9BACT</name>
<dbReference type="GO" id="GO:0004674">
    <property type="term" value="F:protein serine/threonine kinase activity"/>
    <property type="evidence" value="ECO:0007669"/>
    <property type="project" value="UniProtKB-KW"/>
</dbReference>
<evidence type="ECO:0000313" key="6">
    <source>
        <dbReference type="EMBL" id="QJW92877.1"/>
    </source>
</evidence>
<dbReference type="AlphaFoldDB" id="A0A6M5YFT2"/>
<proteinExistence type="predicted"/>
<keyword evidence="1" id="KW-0808">Transferase</keyword>
<accession>A0A6M5YFT2</accession>
<evidence type="ECO:0000256" key="2">
    <source>
        <dbReference type="ARBA" id="ARBA00022741"/>
    </source>
</evidence>
<feature type="domain" description="Protein kinase" evidence="5">
    <location>
        <begin position="79"/>
        <end position="343"/>
    </location>
</feature>
<keyword evidence="2" id="KW-0547">Nucleotide-binding</keyword>
<sequence length="386" mass="42511">MATTKIRLPRNAFLETVQKSGLLAPDDLIAVLSQYDPDKIAAADPIQVATFLVRKKLLTKFQAMHLLHGRTQGFVLGKYRLLDGIRQDRVGMVFKAEAAETKELVSVKVLPTERVSDNTVFRAFTDEVRTAARVEHPNVARILDLSSYHGTHFVVSEHIPAPTLDKVIAEQGPLDPNTAAQVVAQVAIGLLHAHRQNVLHRDIKPGNIALLPDGRVKLIDLGLTHMLENPWQKATQRMNLKEYADEIAHIAPEQAWGCELDGRSDVYSLGSTFYTLLTGRVAFPGLATQAMTDRQTRDLPPPSQVRPGVPQELDELVTRMGAKDPQKRFASAVEVVTAMQAWLPLADWNALGLVVKPKPAPARKAAPVEPKPRGFFGGLLAKLFGR</sequence>
<keyword evidence="3 6" id="KW-0418">Kinase</keyword>
<dbReference type="Gene3D" id="1.10.510.10">
    <property type="entry name" value="Transferase(Phosphotransferase) domain 1"/>
    <property type="match status" value="1"/>
</dbReference>
<dbReference type="PROSITE" id="PS50011">
    <property type="entry name" value="PROTEIN_KINASE_DOM"/>
    <property type="match status" value="1"/>
</dbReference>
<dbReference type="InterPro" id="IPR000719">
    <property type="entry name" value="Prot_kinase_dom"/>
</dbReference>
<dbReference type="Pfam" id="PF00069">
    <property type="entry name" value="Pkinase"/>
    <property type="match status" value="1"/>
</dbReference>